<dbReference type="Gene3D" id="3.40.50.1820">
    <property type="entry name" value="alpha/beta hydrolase"/>
    <property type="match status" value="1"/>
</dbReference>
<dbReference type="GO" id="GO:0016787">
    <property type="term" value="F:hydrolase activity"/>
    <property type="evidence" value="ECO:0007669"/>
    <property type="project" value="UniProtKB-KW"/>
</dbReference>
<evidence type="ECO:0000313" key="2">
    <source>
        <dbReference type="EMBL" id="MXN63819.1"/>
    </source>
</evidence>
<protein>
    <submittedName>
        <fullName evidence="2">Alpha/beta fold hydrolase</fullName>
    </submittedName>
</protein>
<dbReference type="PANTHER" id="PTHR43194">
    <property type="entry name" value="HYDROLASE ALPHA/BETA FOLD FAMILY"/>
    <property type="match status" value="1"/>
</dbReference>
<proteinExistence type="predicted"/>
<keyword evidence="3" id="KW-1185">Reference proteome</keyword>
<dbReference type="InterPro" id="IPR050228">
    <property type="entry name" value="Carboxylesterase_BioH"/>
</dbReference>
<comment type="caution">
    <text evidence="2">The sequence shown here is derived from an EMBL/GenBank/DDBJ whole genome shotgun (WGS) entry which is preliminary data.</text>
</comment>
<dbReference type="InterPro" id="IPR029058">
    <property type="entry name" value="AB_hydrolase_fold"/>
</dbReference>
<dbReference type="AlphaFoldDB" id="A0A7X3LRL5"/>
<name>A0A7X3LRL5_9HYPH</name>
<dbReference type="InterPro" id="IPR000073">
    <property type="entry name" value="AB_hydrolase_1"/>
</dbReference>
<reference evidence="2 3" key="1">
    <citation type="submission" date="2019-12" db="EMBL/GenBank/DDBJ databases">
        <authorList>
            <person name="Li M."/>
        </authorList>
    </citation>
    <scope>NUCLEOTIDE SEQUENCE [LARGE SCALE GENOMIC DNA]</scope>
    <source>
        <strain evidence="2 3">GBMRC 2046</strain>
    </source>
</reference>
<keyword evidence="2" id="KW-0378">Hydrolase</keyword>
<dbReference type="SUPFAM" id="SSF53474">
    <property type="entry name" value="alpha/beta-Hydrolases"/>
    <property type="match status" value="1"/>
</dbReference>
<dbReference type="Proteomes" id="UP000433101">
    <property type="component" value="Unassembled WGS sequence"/>
</dbReference>
<dbReference type="RefSeq" id="WP_160774043.1">
    <property type="nucleotide sequence ID" value="NZ_WUMV01000001.1"/>
</dbReference>
<dbReference type="Pfam" id="PF00561">
    <property type="entry name" value="Abhydrolase_1"/>
    <property type="match status" value="1"/>
</dbReference>
<gene>
    <name evidence="2" type="ORF">GR183_02790</name>
</gene>
<evidence type="ECO:0000259" key="1">
    <source>
        <dbReference type="Pfam" id="PF00561"/>
    </source>
</evidence>
<dbReference type="PANTHER" id="PTHR43194:SF2">
    <property type="entry name" value="PEROXISOMAL MEMBRANE PROTEIN LPX1"/>
    <property type="match status" value="1"/>
</dbReference>
<organism evidence="2 3">
    <name type="scientific">Stappia sediminis</name>
    <dbReference type="NCBI Taxonomy" id="2692190"/>
    <lineage>
        <taxon>Bacteria</taxon>
        <taxon>Pseudomonadati</taxon>
        <taxon>Pseudomonadota</taxon>
        <taxon>Alphaproteobacteria</taxon>
        <taxon>Hyphomicrobiales</taxon>
        <taxon>Stappiaceae</taxon>
        <taxon>Stappia</taxon>
    </lineage>
</organism>
<evidence type="ECO:0000313" key="3">
    <source>
        <dbReference type="Proteomes" id="UP000433101"/>
    </source>
</evidence>
<sequence>MEARRVDFIGANGNRLVADKYGSSGRPVLLLHGGGQTRHAWDATGKHLAEGGLQAWSADQRGHGDSEWEPEGKYAFDDFARDVVVMSDRIAEETGERPIVIGASLGGIAGMLAEGKLRPGTLSALVLVDITPRVDPNGVSRIIDFMADKMHEGFATVEEAADAIASYLPHRARPSTLDGLKKNLRLHDDGRYRWHWDPKFIESRHAEDAHPGKLENDLVAAAEALRVPSLLVRGKRSELVSDDHVEEFLSLVPHAEFHDVQGAGHMVAGDKNDAFADAVIGFLTRLQAA</sequence>
<dbReference type="EMBL" id="WUMV01000001">
    <property type="protein sequence ID" value="MXN63819.1"/>
    <property type="molecule type" value="Genomic_DNA"/>
</dbReference>
<accession>A0A7X3LRL5</accession>
<feature type="domain" description="AB hydrolase-1" evidence="1">
    <location>
        <begin position="27"/>
        <end position="267"/>
    </location>
</feature>